<keyword evidence="2" id="KW-1185">Reference proteome</keyword>
<comment type="caution">
    <text evidence="1">The sequence shown here is derived from an EMBL/GenBank/DDBJ whole genome shotgun (WGS) entry which is preliminary data.</text>
</comment>
<evidence type="ECO:0000313" key="1">
    <source>
        <dbReference type="EMBL" id="GAA4264127.1"/>
    </source>
</evidence>
<gene>
    <name evidence="1" type="ORF">GCM10022255_114900</name>
</gene>
<dbReference type="EMBL" id="BAABAT010000098">
    <property type="protein sequence ID" value="GAA4264127.1"/>
    <property type="molecule type" value="Genomic_DNA"/>
</dbReference>
<reference evidence="2" key="1">
    <citation type="journal article" date="2019" name="Int. J. Syst. Evol. Microbiol.">
        <title>The Global Catalogue of Microorganisms (GCM) 10K type strain sequencing project: providing services to taxonomists for standard genome sequencing and annotation.</title>
        <authorList>
            <consortium name="The Broad Institute Genomics Platform"/>
            <consortium name="The Broad Institute Genome Sequencing Center for Infectious Disease"/>
            <person name="Wu L."/>
            <person name="Ma J."/>
        </authorList>
    </citation>
    <scope>NUCLEOTIDE SEQUENCE [LARGE SCALE GENOMIC DNA]</scope>
    <source>
        <strain evidence="2">JCM 17441</strain>
    </source>
</reference>
<protein>
    <submittedName>
        <fullName evidence="1">Uncharacterized protein</fullName>
    </submittedName>
</protein>
<name>A0ABP8DW31_9ACTN</name>
<organism evidence="1 2">
    <name type="scientific">Dactylosporangium darangshiense</name>
    <dbReference type="NCBI Taxonomy" id="579108"/>
    <lineage>
        <taxon>Bacteria</taxon>
        <taxon>Bacillati</taxon>
        <taxon>Actinomycetota</taxon>
        <taxon>Actinomycetes</taxon>
        <taxon>Micromonosporales</taxon>
        <taxon>Micromonosporaceae</taxon>
        <taxon>Dactylosporangium</taxon>
    </lineage>
</organism>
<accession>A0ABP8DW31</accession>
<evidence type="ECO:0000313" key="2">
    <source>
        <dbReference type="Proteomes" id="UP001500620"/>
    </source>
</evidence>
<dbReference type="Proteomes" id="UP001500620">
    <property type="component" value="Unassembled WGS sequence"/>
</dbReference>
<sequence>MRCVPSTVPFRARLSIAARLLLDEAAEARLLWIVLQDEAAARSHPVLGRALRLVVDPEPAAGVPAGHVLGEVKDGRRLLRAAGRDVPAAVAAVLLAARDHTDVVPRLSCAWPERHPLAELAGLADPAVMSVPRLRALLHRAEPDPARRPVVHTW</sequence>
<proteinExistence type="predicted"/>